<proteinExistence type="predicted"/>
<evidence type="ECO:0000313" key="2">
    <source>
        <dbReference type="Proteomes" id="UP000005361"/>
    </source>
</evidence>
<dbReference type="KEGG" id="pft:JBW_02189"/>
<dbReference type="HOGENOM" id="CLU_2808605_0_0_9"/>
<evidence type="ECO:0000313" key="1">
    <source>
        <dbReference type="EMBL" id="AJQ27537.1"/>
    </source>
</evidence>
<organism evidence="1 2">
    <name type="scientific">Pelosinus fermentans JBW45</name>
    <dbReference type="NCBI Taxonomy" id="1192197"/>
    <lineage>
        <taxon>Bacteria</taxon>
        <taxon>Bacillati</taxon>
        <taxon>Bacillota</taxon>
        <taxon>Negativicutes</taxon>
        <taxon>Selenomonadales</taxon>
        <taxon>Sporomusaceae</taxon>
        <taxon>Pelosinus</taxon>
    </lineage>
</organism>
<protein>
    <submittedName>
        <fullName evidence="1">Uncharacterized protein</fullName>
    </submittedName>
</protein>
<name>I9NQL0_9FIRM</name>
<gene>
    <name evidence="1" type="ORF">JBW_02189</name>
</gene>
<dbReference type="STRING" id="1192197.JBW_02189"/>
<dbReference type="Proteomes" id="UP000005361">
    <property type="component" value="Chromosome"/>
</dbReference>
<reference evidence="2" key="2">
    <citation type="submission" date="2015-02" db="EMBL/GenBank/DDBJ databases">
        <title>Complete Genome Sequence of Pelosinus fermentans JBW45.</title>
        <authorList>
            <person name="De Leon K.B."/>
            <person name="Utturkar S.M."/>
            <person name="Camilleri L.B."/>
            <person name="Arkin A.P."/>
            <person name="Fields M.W."/>
            <person name="Brown S.D."/>
            <person name="Wall J.D."/>
        </authorList>
    </citation>
    <scope>NUCLEOTIDE SEQUENCE [LARGE SCALE GENOMIC DNA]</scope>
    <source>
        <strain evidence="2">JBW45</strain>
    </source>
</reference>
<dbReference type="AlphaFoldDB" id="I9NQL0"/>
<sequence length="67" mass="7604">MKDTREKLSALIFGIDGLHRYVSLAVVIWYCEVNITNSKPLTNVGGSFFDQIFGAISLNLHIIYRIM</sequence>
<reference evidence="1 2" key="1">
    <citation type="journal article" date="2015" name="Genome Announc.">
        <title>Complete Genome Sequence of Pelosinus fermentans JBW45, a Member of a Remarkably Competitive Group of Negativicutes in the Firmicutes Phylum.</title>
        <authorList>
            <person name="De Leon K.B."/>
            <person name="Utturkar S.M."/>
            <person name="Camilleri L.B."/>
            <person name="Elias D.A."/>
            <person name="Arkin A.P."/>
            <person name="Fields M.W."/>
            <person name="Brown S.D."/>
            <person name="Wall J.D."/>
        </authorList>
    </citation>
    <scope>NUCLEOTIDE SEQUENCE [LARGE SCALE GENOMIC DNA]</scope>
    <source>
        <strain evidence="1 2">JBW45</strain>
    </source>
</reference>
<dbReference type="EMBL" id="CP010978">
    <property type="protein sequence ID" value="AJQ27537.1"/>
    <property type="molecule type" value="Genomic_DNA"/>
</dbReference>
<accession>I9NQL0</accession>